<organism evidence="2 3">
    <name type="scientific">Phenylobacterium soli</name>
    <dbReference type="NCBI Taxonomy" id="2170551"/>
    <lineage>
        <taxon>Bacteria</taxon>
        <taxon>Pseudomonadati</taxon>
        <taxon>Pseudomonadota</taxon>
        <taxon>Alphaproteobacteria</taxon>
        <taxon>Caulobacterales</taxon>
        <taxon>Caulobacteraceae</taxon>
        <taxon>Phenylobacterium</taxon>
    </lineage>
</organism>
<dbReference type="SUPFAM" id="SSF53448">
    <property type="entry name" value="Nucleotide-diphospho-sugar transferases"/>
    <property type="match status" value="1"/>
</dbReference>
<evidence type="ECO:0000259" key="1">
    <source>
        <dbReference type="Pfam" id="PF00535"/>
    </source>
</evidence>
<dbReference type="RefSeq" id="WP_111526871.1">
    <property type="nucleotide sequence ID" value="NZ_JBHRSG010000001.1"/>
</dbReference>
<feature type="domain" description="Glycosyltransferase 2-like" evidence="1">
    <location>
        <begin position="5"/>
        <end position="106"/>
    </location>
</feature>
<keyword evidence="3" id="KW-1185">Reference proteome</keyword>
<dbReference type="Pfam" id="PF00535">
    <property type="entry name" value="Glycos_transf_2"/>
    <property type="match status" value="1"/>
</dbReference>
<dbReference type="OrthoDB" id="276604at2"/>
<name>A0A328AJR2_9CAUL</name>
<dbReference type="GO" id="GO:0016740">
    <property type="term" value="F:transferase activity"/>
    <property type="evidence" value="ECO:0007669"/>
    <property type="project" value="UniProtKB-KW"/>
</dbReference>
<dbReference type="Proteomes" id="UP000249254">
    <property type="component" value="Unassembled WGS sequence"/>
</dbReference>
<dbReference type="InterPro" id="IPR050834">
    <property type="entry name" value="Glycosyltransf_2"/>
</dbReference>
<dbReference type="Gene3D" id="3.90.550.10">
    <property type="entry name" value="Spore Coat Polysaccharide Biosynthesis Protein SpsA, Chain A"/>
    <property type="match status" value="1"/>
</dbReference>
<dbReference type="CDD" id="cd00761">
    <property type="entry name" value="Glyco_tranf_GTA_type"/>
    <property type="match status" value="1"/>
</dbReference>
<keyword evidence="2" id="KW-0808">Transferase</keyword>
<dbReference type="InterPro" id="IPR029044">
    <property type="entry name" value="Nucleotide-diphossugar_trans"/>
</dbReference>
<gene>
    <name evidence="2" type="ORF">DJ017_00500</name>
</gene>
<evidence type="ECO:0000313" key="3">
    <source>
        <dbReference type="Proteomes" id="UP000249254"/>
    </source>
</evidence>
<dbReference type="PANTHER" id="PTHR43685:SF2">
    <property type="entry name" value="GLYCOSYLTRANSFERASE 2-LIKE DOMAIN-CONTAINING PROTEIN"/>
    <property type="match status" value="1"/>
</dbReference>
<comment type="caution">
    <text evidence="2">The sequence shown here is derived from an EMBL/GenBank/DDBJ whole genome shotgun (WGS) entry which is preliminary data.</text>
</comment>
<dbReference type="InterPro" id="IPR001173">
    <property type="entry name" value="Glyco_trans_2-like"/>
</dbReference>
<dbReference type="PANTHER" id="PTHR43685">
    <property type="entry name" value="GLYCOSYLTRANSFERASE"/>
    <property type="match status" value="1"/>
</dbReference>
<sequence>MQVAVLIPAKDAAPTVGRAVGSALTDAATAEVVVIDDGSTDDTADAARRMDDGSGRLRILRQANTGPSGALNRGHAASTAPYVCVLDADDFFLPGRLTRIFQESRTDWDMAADRLLLAREGAEDGPYEHWGGAIPADGLVSFAAFVSGNITDPKRPRTELGYLQPVFRRDFLDAHAIRYDEAVRLGEDYLFYAEALGQGARFEVVRSYGYVAVARANSLSHRHSSSDLHALLQADRRLLQTLELTPEERRVLRRHIHFVRQKWAYHFALDAKAQGDLGAALPRLIRNLDVLGYGVNRTLRARLGRRAPV</sequence>
<protein>
    <submittedName>
        <fullName evidence="2">Glycosyl transferase family A</fullName>
    </submittedName>
</protein>
<reference evidence="3" key="1">
    <citation type="submission" date="2018-05" db="EMBL/GenBank/DDBJ databases">
        <authorList>
            <person name="Li X."/>
        </authorList>
    </citation>
    <scope>NUCLEOTIDE SEQUENCE [LARGE SCALE GENOMIC DNA]</scope>
    <source>
        <strain evidence="3">LX32</strain>
    </source>
</reference>
<dbReference type="AlphaFoldDB" id="A0A328AJR2"/>
<dbReference type="EMBL" id="QFYQ01000001">
    <property type="protein sequence ID" value="RAK53118.1"/>
    <property type="molecule type" value="Genomic_DNA"/>
</dbReference>
<proteinExistence type="predicted"/>
<accession>A0A328AJR2</accession>
<evidence type="ECO:0000313" key="2">
    <source>
        <dbReference type="EMBL" id="RAK53118.1"/>
    </source>
</evidence>